<dbReference type="AlphaFoldDB" id="A0A645FV01"/>
<evidence type="ECO:0000313" key="1">
    <source>
        <dbReference type="EMBL" id="MPN18341.1"/>
    </source>
</evidence>
<name>A0A645FV01_9ZZZZ</name>
<comment type="caution">
    <text evidence="1">The sequence shown here is derived from an EMBL/GenBank/DDBJ whole genome shotgun (WGS) entry which is preliminary data.</text>
</comment>
<accession>A0A645FV01</accession>
<reference evidence="1" key="1">
    <citation type="submission" date="2019-08" db="EMBL/GenBank/DDBJ databases">
        <authorList>
            <person name="Kucharzyk K."/>
            <person name="Murdoch R.W."/>
            <person name="Higgins S."/>
            <person name="Loffler F."/>
        </authorList>
    </citation>
    <scope>NUCLEOTIDE SEQUENCE</scope>
</reference>
<dbReference type="EMBL" id="VSSQ01065650">
    <property type="protein sequence ID" value="MPN18341.1"/>
    <property type="molecule type" value="Genomic_DNA"/>
</dbReference>
<gene>
    <name evidence="1" type="ORF">SDC9_165701</name>
</gene>
<sequence length="146" mass="15908">MSDSFDKGNPLYGHAVNIVQPQPAVLFCRQAASDQFHQRGAQANMLGLVQSAEKRVLNRSHSANHIQLFIKRDGIVVIAPASLFADLIVSIGPAFPFQELVLAGKILAGQIDDTSNIYVDDGIILVLVQRVITIFIKHFGPSVSIF</sequence>
<proteinExistence type="predicted"/>
<organism evidence="1">
    <name type="scientific">bioreactor metagenome</name>
    <dbReference type="NCBI Taxonomy" id="1076179"/>
    <lineage>
        <taxon>unclassified sequences</taxon>
        <taxon>metagenomes</taxon>
        <taxon>ecological metagenomes</taxon>
    </lineage>
</organism>
<protein>
    <submittedName>
        <fullName evidence="1">Uncharacterized protein</fullName>
    </submittedName>
</protein>